<feature type="region of interest" description="Disordered" evidence="1">
    <location>
        <begin position="1"/>
        <end position="25"/>
    </location>
</feature>
<reference evidence="2" key="1">
    <citation type="submission" date="2018-02" db="EMBL/GenBank/DDBJ databases">
        <title>Rhizophora mucronata_Transcriptome.</title>
        <authorList>
            <person name="Meera S.P."/>
            <person name="Sreeshan A."/>
            <person name="Augustine A."/>
        </authorList>
    </citation>
    <scope>NUCLEOTIDE SEQUENCE</scope>
    <source>
        <tissue evidence="2">Leaf</tissue>
    </source>
</reference>
<organism evidence="2">
    <name type="scientific">Rhizophora mucronata</name>
    <name type="common">Asiatic mangrove</name>
    <dbReference type="NCBI Taxonomy" id="61149"/>
    <lineage>
        <taxon>Eukaryota</taxon>
        <taxon>Viridiplantae</taxon>
        <taxon>Streptophyta</taxon>
        <taxon>Embryophyta</taxon>
        <taxon>Tracheophyta</taxon>
        <taxon>Spermatophyta</taxon>
        <taxon>Magnoliopsida</taxon>
        <taxon>eudicotyledons</taxon>
        <taxon>Gunneridae</taxon>
        <taxon>Pentapetalae</taxon>
        <taxon>rosids</taxon>
        <taxon>fabids</taxon>
        <taxon>Malpighiales</taxon>
        <taxon>Rhizophoraceae</taxon>
        <taxon>Rhizophora</taxon>
    </lineage>
</organism>
<dbReference type="AlphaFoldDB" id="A0A2P2Q1H6"/>
<evidence type="ECO:0000256" key="1">
    <source>
        <dbReference type="SAM" id="MobiDB-lite"/>
    </source>
</evidence>
<proteinExistence type="predicted"/>
<accession>A0A2P2Q1H6</accession>
<sequence>MMATEKQTSPPVFRNCQSLANRSFT</sequence>
<protein>
    <submittedName>
        <fullName evidence="2">Uncharacterized protein</fullName>
    </submittedName>
</protein>
<dbReference type="EMBL" id="GGEC01080343">
    <property type="protein sequence ID" value="MBX60827.1"/>
    <property type="molecule type" value="Transcribed_RNA"/>
</dbReference>
<evidence type="ECO:0000313" key="2">
    <source>
        <dbReference type="EMBL" id="MBX60827.1"/>
    </source>
</evidence>
<name>A0A2P2Q1H6_RHIMU</name>